<keyword evidence="1" id="KW-0472">Membrane</keyword>
<sequence>MSTESVALFRKGLGPDLNALAEKHMQHDLTQSDRDALKSAASTVSLHTALGSAIGVGLTVLLAYRIRSSRAKMFRAFKTAEKPQAVRFADGREENLPDLTPLLQPSRWGDVATYAFLAAGGLFFGGETGLLTGSLQARRQINQDQESRERIQNAFKRFQADALRTQANLLEQSVTGGKGYNSILS</sequence>
<dbReference type="EMBL" id="CP099418">
    <property type="protein sequence ID" value="USW48718.1"/>
    <property type="molecule type" value="Genomic_DNA"/>
</dbReference>
<keyword evidence="1" id="KW-0812">Transmembrane</keyword>
<keyword evidence="1" id="KW-1133">Transmembrane helix</keyword>
<evidence type="ECO:0000256" key="1">
    <source>
        <dbReference type="SAM" id="Phobius"/>
    </source>
</evidence>
<keyword evidence="3" id="KW-1185">Reference proteome</keyword>
<gene>
    <name evidence="2" type="ORF">Slin15195_G020370</name>
</gene>
<evidence type="ECO:0000313" key="3">
    <source>
        <dbReference type="Proteomes" id="UP001056384"/>
    </source>
</evidence>
<protein>
    <submittedName>
        <fullName evidence="2">Uncharacterized protein</fullName>
    </submittedName>
</protein>
<proteinExistence type="predicted"/>
<dbReference type="Proteomes" id="UP001056384">
    <property type="component" value="Chromosome 1"/>
</dbReference>
<reference evidence="2" key="1">
    <citation type="submission" date="2022-06" db="EMBL/GenBank/DDBJ databases">
        <title>Complete genome sequences of two strains of the flax pathogen Septoria linicola.</title>
        <authorList>
            <person name="Lapalu N."/>
            <person name="Simon A."/>
            <person name="Demenou B."/>
            <person name="Paumier D."/>
            <person name="Guillot M.-P."/>
            <person name="Gout L."/>
            <person name="Valade R."/>
        </authorList>
    </citation>
    <scope>NUCLEOTIDE SEQUENCE</scope>
    <source>
        <strain evidence="2">SE15195</strain>
    </source>
</reference>
<dbReference type="AlphaFoldDB" id="A0A9Q9AMA2"/>
<feature type="transmembrane region" description="Helical" evidence="1">
    <location>
        <begin position="44"/>
        <end position="64"/>
    </location>
</feature>
<accession>A0A9Q9AMA2</accession>
<name>A0A9Q9AMA2_9PEZI</name>
<evidence type="ECO:0000313" key="2">
    <source>
        <dbReference type="EMBL" id="USW48718.1"/>
    </source>
</evidence>
<organism evidence="2 3">
    <name type="scientific">Septoria linicola</name>
    <dbReference type="NCBI Taxonomy" id="215465"/>
    <lineage>
        <taxon>Eukaryota</taxon>
        <taxon>Fungi</taxon>
        <taxon>Dikarya</taxon>
        <taxon>Ascomycota</taxon>
        <taxon>Pezizomycotina</taxon>
        <taxon>Dothideomycetes</taxon>
        <taxon>Dothideomycetidae</taxon>
        <taxon>Mycosphaerellales</taxon>
        <taxon>Mycosphaerellaceae</taxon>
        <taxon>Septoria</taxon>
    </lineage>
</organism>